<keyword evidence="3" id="KW-0255">Endonuclease</keyword>
<dbReference type="KEGG" id="age:AA314_08659"/>
<dbReference type="Pfam" id="PF05685">
    <property type="entry name" value="Uma2"/>
    <property type="match status" value="1"/>
</dbReference>
<dbReference type="EMBL" id="QUMU01000005">
    <property type="protein sequence ID" value="REG31680.1"/>
    <property type="molecule type" value="Genomic_DNA"/>
</dbReference>
<name>A0AAC8TIA9_9BACT</name>
<proteinExistence type="predicted"/>
<dbReference type="InterPro" id="IPR011335">
    <property type="entry name" value="Restrct_endonuc-II-like"/>
</dbReference>
<keyword evidence="3" id="KW-0378">Hydrolase</keyword>
<dbReference type="EMBL" id="CP011509">
    <property type="protein sequence ID" value="AKJ07033.1"/>
    <property type="molecule type" value="Genomic_DNA"/>
</dbReference>
<evidence type="ECO:0000313" key="4">
    <source>
        <dbReference type="Proteomes" id="UP000035579"/>
    </source>
</evidence>
<reference evidence="2 4" key="1">
    <citation type="submission" date="2015-05" db="EMBL/GenBank/DDBJ databases">
        <title>Genome assembly of Archangium gephyra DSM 2261.</title>
        <authorList>
            <person name="Sharma G."/>
            <person name="Subramanian S."/>
        </authorList>
    </citation>
    <scope>NUCLEOTIDE SEQUENCE [LARGE SCALE GENOMIC DNA]</scope>
    <source>
        <strain evidence="2 4">DSM 2261</strain>
    </source>
</reference>
<dbReference type="Gene3D" id="3.90.1570.10">
    <property type="entry name" value="tt1808, chain A"/>
    <property type="match status" value="1"/>
</dbReference>
<accession>A0AAC8TIA9</accession>
<dbReference type="PANTHER" id="PTHR34107">
    <property type="entry name" value="SLL0198 PROTEIN-RELATED"/>
    <property type="match status" value="1"/>
</dbReference>
<sequence length="195" mass="21579">MDTETGVEGQREVMGRERATYADLEALPDHVVGELIDGELYASPRPASPHAMASSVLGMKLGGAFHRGGPDGWILLDEPELHLGEDVLVPDIAGWRRERMPQMPRTVGFTLAPDWVCEVLSPSTSKLDRKAKLPVYAREGVRHVWFLDPDTRTLEVLRLDGANYSPLATHTGTARVRAEPFETLELELAALWDEA</sequence>
<dbReference type="PANTHER" id="PTHR34107:SF4">
    <property type="entry name" value="SLL1222 PROTEIN"/>
    <property type="match status" value="1"/>
</dbReference>
<evidence type="ECO:0000313" key="3">
    <source>
        <dbReference type="EMBL" id="REG31680.1"/>
    </source>
</evidence>
<dbReference type="InterPro" id="IPR008538">
    <property type="entry name" value="Uma2"/>
</dbReference>
<dbReference type="CDD" id="cd06260">
    <property type="entry name" value="DUF820-like"/>
    <property type="match status" value="1"/>
</dbReference>
<dbReference type="SUPFAM" id="SSF52980">
    <property type="entry name" value="Restriction endonuclease-like"/>
    <property type="match status" value="1"/>
</dbReference>
<evidence type="ECO:0000313" key="5">
    <source>
        <dbReference type="Proteomes" id="UP000256345"/>
    </source>
</evidence>
<dbReference type="GO" id="GO:0004519">
    <property type="term" value="F:endonuclease activity"/>
    <property type="evidence" value="ECO:0007669"/>
    <property type="project" value="UniProtKB-KW"/>
</dbReference>
<organism evidence="2 4">
    <name type="scientific">Archangium gephyra</name>
    <dbReference type="NCBI Taxonomy" id="48"/>
    <lineage>
        <taxon>Bacteria</taxon>
        <taxon>Pseudomonadati</taxon>
        <taxon>Myxococcota</taxon>
        <taxon>Myxococcia</taxon>
        <taxon>Myxococcales</taxon>
        <taxon>Cystobacterineae</taxon>
        <taxon>Archangiaceae</taxon>
        <taxon>Archangium</taxon>
    </lineage>
</organism>
<reference evidence="3 5" key="2">
    <citation type="submission" date="2018-08" db="EMBL/GenBank/DDBJ databases">
        <title>Genomic Encyclopedia of Archaeal and Bacterial Type Strains, Phase II (KMG-II): from individual species to whole genera.</title>
        <authorList>
            <person name="Goeker M."/>
        </authorList>
    </citation>
    <scope>NUCLEOTIDE SEQUENCE [LARGE SCALE GENOMIC DNA]</scope>
    <source>
        <strain evidence="3 5">DSM 2261</strain>
    </source>
</reference>
<gene>
    <name evidence="2" type="ORF">AA314_08659</name>
    <name evidence="3" type="ORF">ATI61_1054</name>
</gene>
<dbReference type="InterPro" id="IPR012296">
    <property type="entry name" value="Nuclease_put_TT1808"/>
</dbReference>
<dbReference type="Proteomes" id="UP000035579">
    <property type="component" value="Chromosome"/>
</dbReference>
<keyword evidence="5" id="KW-1185">Reference proteome</keyword>
<dbReference type="Proteomes" id="UP000256345">
    <property type="component" value="Unassembled WGS sequence"/>
</dbReference>
<feature type="domain" description="Putative restriction endonuclease" evidence="1">
    <location>
        <begin position="24"/>
        <end position="187"/>
    </location>
</feature>
<evidence type="ECO:0000259" key="1">
    <source>
        <dbReference type="Pfam" id="PF05685"/>
    </source>
</evidence>
<keyword evidence="3" id="KW-0540">Nuclease</keyword>
<protein>
    <submittedName>
        <fullName evidence="3">Uma2 family endonuclease</fullName>
    </submittedName>
</protein>
<dbReference type="AlphaFoldDB" id="A0AAC8TIA9"/>
<evidence type="ECO:0000313" key="2">
    <source>
        <dbReference type="EMBL" id="AKJ07033.1"/>
    </source>
</evidence>